<name>A0AA36DPR0_CYLNA</name>
<comment type="caution">
    <text evidence="1">The sequence shown here is derived from an EMBL/GenBank/DDBJ whole genome shotgun (WGS) entry which is preliminary data.</text>
</comment>
<accession>A0AA36DPR0</accession>
<dbReference type="AlphaFoldDB" id="A0AA36DPR0"/>
<organism evidence="1 2">
    <name type="scientific">Cylicocyclus nassatus</name>
    <name type="common">Nematode worm</name>
    <dbReference type="NCBI Taxonomy" id="53992"/>
    <lineage>
        <taxon>Eukaryota</taxon>
        <taxon>Metazoa</taxon>
        <taxon>Ecdysozoa</taxon>
        <taxon>Nematoda</taxon>
        <taxon>Chromadorea</taxon>
        <taxon>Rhabditida</taxon>
        <taxon>Rhabditina</taxon>
        <taxon>Rhabditomorpha</taxon>
        <taxon>Strongyloidea</taxon>
        <taxon>Strongylidae</taxon>
        <taxon>Cylicocyclus</taxon>
    </lineage>
</organism>
<evidence type="ECO:0000313" key="1">
    <source>
        <dbReference type="EMBL" id="CAJ0590504.1"/>
    </source>
</evidence>
<keyword evidence="2" id="KW-1185">Reference proteome</keyword>
<reference evidence="1" key="1">
    <citation type="submission" date="2023-07" db="EMBL/GenBank/DDBJ databases">
        <authorList>
            <consortium name="CYATHOMIX"/>
        </authorList>
    </citation>
    <scope>NUCLEOTIDE SEQUENCE</scope>
    <source>
        <strain evidence="1">N/A</strain>
    </source>
</reference>
<sequence length="120" mass="13498">MIFKNAIIITEHHILLGEAILLPTIQLAHPELVQVLWGYATIKTDLLTHKEEFGNERDKLNMRAVAPVRTSLGVGRRTPESCQKDFDSAEETLFCVSVGSFAPRDFFFAFDGVKCFSPRS</sequence>
<protein>
    <submittedName>
        <fullName evidence="1">Uncharacterized protein</fullName>
    </submittedName>
</protein>
<dbReference type="EMBL" id="CATQJL010000001">
    <property type="protein sequence ID" value="CAJ0590504.1"/>
    <property type="molecule type" value="Genomic_DNA"/>
</dbReference>
<dbReference type="Proteomes" id="UP001176961">
    <property type="component" value="Unassembled WGS sequence"/>
</dbReference>
<proteinExistence type="predicted"/>
<evidence type="ECO:0000313" key="2">
    <source>
        <dbReference type="Proteomes" id="UP001176961"/>
    </source>
</evidence>
<gene>
    <name evidence="1" type="ORF">CYNAS_LOCUS2487</name>
</gene>